<protein>
    <submittedName>
        <fullName evidence="15">Dipeptide/oligopeptide/nickel ABC transporter permease/ATP-binding protein</fullName>
    </submittedName>
</protein>
<dbReference type="InterPro" id="IPR050388">
    <property type="entry name" value="ABC_Ni/Peptide_Import"/>
</dbReference>
<feature type="domain" description="ABC transmembrane type-1" evidence="14">
    <location>
        <begin position="96"/>
        <end position="285"/>
    </location>
</feature>
<proteinExistence type="inferred from homology"/>
<keyword evidence="8" id="KW-0067">ATP-binding</keyword>
<comment type="caution">
    <text evidence="15">The sequence shown here is derived from an EMBL/GenBank/DDBJ whole genome shotgun (WGS) entry which is preliminary data.</text>
</comment>
<feature type="transmembrane region" description="Helical" evidence="11">
    <location>
        <begin position="213"/>
        <end position="240"/>
    </location>
</feature>
<dbReference type="SMART" id="SM00382">
    <property type="entry name" value="AAA"/>
    <property type="match status" value="1"/>
</dbReference>
<keyword evidence="9 11" id="KW-1133">Transmembrane helix</keyword>
<name>A0ABW6LNS3_9ACTN</name>
<comment type="similarity">
    <text evidence="11">Belongs to the binding-protein-dependent transport system permease family.</text>
</comment>
<evidence type="ECO:0000259" key="13">
    <source>
        <dbReference type="PROSITE" id="PS50893"/>
    </source>
</evidence>
<dbReference type="RefSeq" id="WP_358289105.1">
    <property type="nucleotide sequence ID" value="NZ_JBEYGJ010000037.1"/>
</dbReference>
<dbReference type="PROSITE" id="PS00211">
    <property type="entry name" value="ABC_TRANSPORTER_1"/>
    <property type="match status" value="1"/>
</dbReference>
<evidence type="ECO:0000256" key="3">
    <source>
        <dbReference type="ARBA" id="ARBA00005417"/>
    </source>
</evidence>
<dbReference type="PANTHER" id="PTHR43297">
    <property type="entry name" value="OLIGOPEPTIDE TRANSPORT ATP-BINDING PROTEIN APPD"/>
    <property type="match status" value="1"/>
</dbReference>
<dbReference type="Gene3D" id="1.10.3720.10">
    <property type="entry name" value="MetI-like"/>
    <property type="match status" value="1"/>
</dbReference>
<evidence type="ECO:0000256" key="9">
    <source>
        <dbReference type="ARBA" id="ARBA00022989"/>
    </source>
</evidence>
<evidence type="ECO:0000256" key="2">
    <source>
        <dbReference type="ARBA" id="ARBA00004202"/>
    </source>
</evidence>
<dbReference type="EMBL" id="JBIAFP010000030">
    <property type="protein sequence ID" value="MFE9230054.1"/>
    <property type="molecule type" value="Genomic_DNA"/>
</dbReference>
<evidence type="ECO:0000256" key="5">
    <source>
        <dbReference type="ARBA" id="ARBA00022475"/>
    </source>
</evidence>
<feature type="transmembrane region" description="Helical" evidence="11">
    <location>
        <begin position="35"/>
        <end position="57"/>
    </location>
</feature>
<feature type="region of interest" description="Disordered" evidence="12">
    <location>
        <begin position="292"/>
        <end position="331"/>
    </location>
</feature>
<dbReference type="Proteomes" id="UP001601288">
    <property type="component" value="Unassembled WGS sequence"/>
</dbReference>
<dbReference type="InterPro" id="IPR027417">
    <property type="entry name" value="P-loop_NTPase"/>
</dbReference>
<dbReference type="Pfam" id="PF00528">
    <property type="entry name" value="BPD_transp_1"/>
    <property type="match status" value="1"/>
</dbReference>
<dbReference type="InterPro" id="IPR025966">
    <property type="entry name" value="OppC_N"/>
</dbReference>
<dbReference type="PANTHER" id="PTHR43297:SF2">
    <property type="entry name" value="DIPEPTIDE TRANSPORT ATP-BINDING PROTEIN DPPD"/>
    <property type="match status" value="1"/>
</dbReference>
<evidence type="ECO:0000313" key="15">
    <source>
        <dbReference type="EMBL" id="MFE9230054.1"/>
    </source>
</evidence>
<sequence length="657" mass="67955">MTTNAMNPGVSPTSGPAKPALGPYRLRRVLGRHPLGALAVAYLALLVLAGLLAPAVAPYPPDEQNLSTVLSGPSAAHWLGTDAVGRDVLSRLLYGINPALVNTLTALAVFLLLGVPLGILAGYRGGWLDTAISRIAELMLGIPAIILVLVVLGVFSSSPTAAMVTLGVLGAPGLTRLVRGATFVVREELFVTAARVAGVRPSRIMSGHVLRRVLGPILAQASVFAGVGLGFQAALAFLGVMSAGDRPSWGEMISQAATVVTTDEWLLVPPGVAIALTVLAFGVLGDAIRDQTEGERTAAAPRGRGERGDRKAAPAHRATVASPPGGPADGLLDVRGLTVTAGTADRGTTLVSDVTFSIGTGETVALVGESGCGKSMTALAVLGLLPDGVHVTGGEVFHRGTDLVAGGPKAYRAVRGSGIAYVAQDALGSLDPTHTVGSHLKEVIRRHDRLSGPATRARAAELLQQVKLPNVDRVLASYPHEISGGMAQRVNIALALAGRPKLLIADEPTTALDVTVQAEILALLRELRQSTGLAILLITHDWGVVADLADRAVVMYAGEVVEQAGVDSLFHAPRFPYTAALLAADPSTAEEGTRLPTLPGRVPPPGAWPTGCRFAGRCAHAREECTSGPVPLLSVGRDTSARCVRIEDLVREGALPR</sequence>
<dbReference type="InterPro" id="IPR003439">
    <property type="entry name" value="ABC_transporter-like_ATP-bd"/>
</dbReference>
<dbReference type="PROSITE" id="PS50893">
    <property type="entry name" value="ABC_TRANSPORTER_2"/>
    <property type="match status" value="1"/>
</dbReference>
<dbReference type="InterPro" id="IPR035906">
    <property type="entry name" value="MetI-like_sf"/>
</dbReference>
<evidence type="ECO:0000256" key="4">
    <source>
        <dbReference type="ARBA" id="ARBA00022448"/>
    </source>
</evidence>
<dbReference type="Pfam" id="PF00005">
    <property type="entry name" value="ABC_tran"/>
    <property type="match status" value="1"/>
</dbReference>
<evidence type="ECO:0000256" key="7">
    <source>
        <dbReference type="ARBA" id="ARBA00022741"/>
    </source>
</evidence>
<evidence type="ECO:0000313" key="16">
    <source>
        <dbReference type="Proteomes" id="UP001601288"/>
    </source>
</evidence>
<dbReference type="CDD" id="cd03257">
    <property type="entry name" value="ABC_NikE_OppD_transporters"/>
    <property type="match status" value="1"/>
</dbReference>
<evidence type="ECO:0000256" key="8">
    <source>
        <dbReference type="ARBA" id="ARBA00022840"/>
    </source>
</evidence>
<keyword evidence="4 11" id="KW-0813">Transport</keyword>
<dbReference type="InterPro" id="IPR000515">
    <property type="entry name" value="MetI-like"/>
</dbReference>
<keyword evidence="7" id="KW-0547">Nucleotide-binding</keyword>
<feature type="transmembrane region" description="Helical" evidence="11">
    <location>
        <begin position="135"/>
        <end position="155"/>
    </location>
</feature>
<keyword evidence="6 11" id="KW-0812">Transmembrane</keyword>
<dbReference type="InterPro" id="IPR013563">
    <property type="entry name" value="Oligopep_ABC_C"/>
</dbReference>
<feature type="compositionally biased region" description="Basic and acidic residues" evidence="12">
    <location>
        <begin position="303"/>
        <end position="312"/>
    </location>
</feature>
<dbReference type="NCBIfam" id="TIGR01727">
    <property type="entry name" value="oligo_HPY"/>
    <property type="match status" value="1"/>
</dbReference>
<gene>
    <name evidence="15" type="ORF">ACFYM3_36860</name>
</gene>
<reference evidence="15 16" key="1">
    <citation type="submission" date="2024-10" db="EMBL/GenBank/DDBJ databases">
        <title>The Natural Products Discovery Center: Release of the First 8490 Sequenced Strains for Exploring Actinobacteria Biosynthetic Diversity.</title>
        <authorList>
            <person name="Kalkreuter E."/>
            <person name="Kautsar S.A."/>
            <person name="Yang D."/>
            <person name="Bader C.D."/>
            <person name="Teijaro C.N."/>
            <person name="Fluegel L."/>
            <person name="Davis C.M."/>
            <person name="Simpson J.R."/>
            <person name="Lauterbach L."/>
            <person name="Steele A.D."/>
            <person name="Gui C."/>
            <person name="Meng S."/>
            <person name="Li G."/>
            <person name="Viehrig K."/>
            <person name="Ye F."/>
            <person name="Su P."/>
            <person name="Kiefer A.F."/>
            <person name="Nichols A."/>
            <person name="Cepeda A.J."/>
            <person name="Yan W."/>
            <person name="Fan B."/>
            <person name="Jiang Y."/>
            <person name="Adhikari A."/>
            <person name="Zheng C.-J."/>
            <person name="Schuster L."/>
            <person name="Cowan T.M."/>
            <person name="Smanski M.J."/>
            <person name="Chevrette M.G."/>
            <person name="De Carvalho L.P.S."/>
            <person name="Shen B."/>
        </authorList>
    </citation>
    <scope>NUCLEOTIDE SEQUENCE [LARGE SCALE GENOMIC DNA]</scope>
    <source>
        <strain evidence="15 16">NPDC007066</strain>
    </source>
</reference>
<comment type="subcellular location">
    <subcellularLocation>
        <location evidence="11">Cell membrane</location>
        <topology evidence="11">Multi-pass membrane protein</topology>
    </subcellularLocation>
    <subcellularLocation>
        <location evidence="2">Cell membrane</location>
        <topology evidence="2">Peripheral membrane protein</topology>
    </subcellularLocation>
    <subcellularLocation>
        <location evidence="1">Membrane</location>
        <topology evidence="1">Multi-pass membrane protein</topology>
    </subcellularLocation>
</comment>
<dbReference type="CDD" id="cd06261">
    <property type="entry name" value="TM_PBP2"/>
    <property type="match status" value="1"/>
</dbReference>
<dbReference type="Gene3D" id="3.40.50.300">
    <property type="entry name" value="P-loop containing nucleotide triphosphate hydrolases"/>
    <property type="match status" value="1"/>
</dbReference>
<dbReference type="InterPro" id="IPR003593">
    <property type="entry name" value="AAA+_ATPase"/>
</dbReference>
<dbReference type="Pfam" id="PF12911">
    <property type="entry name" value="OppC_N"/>
    <property type="match status" value="1"/>
</dbReference>
<comment type="similarity">
    <text evidence="3">Belongs to the ABC transporter superfamily.</text>
</comment>
<feature type="transmembrane region" description="Helical" evidence="11">
    <location>
        <begin position="99"/>
        <end position="123"/>
    </location>
</feature>
<feature type="domain" description="ABC transporter" evidence="13">
    <location>
        <begin position="334"/>
        <end position="582"/>
    </location>
</feature>
<dbReference type="InterPro" id="IPR017871">
    <property type="entry name" value="ABC_transporter-like_CS"/>
</dbReference>
<feature type="transmembrane region" description="Helical" evidence="11">
    <location>
        <begin position="267"/>
        <end position="288"/>
    </location>
</feature>
<evidence type="ECO:0000259" key="14">
    <source>
        <dbReference type="PROSITE" id="PS50928"/>
    </source>
</evidence>
<dbReference type="SUPFAM" id="SSF161098">
    <property type="entry name" value="MetI-like"/>
    <property type="match status" value="1"/>
</dbReference>
<evidence type="ECO:0000256" key="1">
    <source>
        <dbReference type="ARBA" id="ARBA00004141"/>
    </source>
</evidence>
<evidence type="ECO:0000256" key="6">
    <source>
        <dbReference type="ARBA" id="ARBA00022692"/>
    </source>
</evidence>
<dbReference type="SUPFAM" id="SSF52540">
    <property type="entry name" value="P-loop containing nucleoside triphosphate hydrolases"/>
    <property type="match status" value="1"/>
</dbReference>
<accession>A0ABW6LNS3</accession>
<keyword evidence="5" id="KW-1003">Cell membrane</keyword>
<evidence type="ECO:0000256" key="11">
    <source>
        <dbReference type="RuleBase" id="RU363032"/>
    </source>
</evidence>
<dbReference type="PROSITE" id="PS50928">
    <property type="entry name" value="ABC_TM1"/>
    <property type="match status" value="1"/>
</dbReference>
<dbReference type="Pfam" id="PF08352">
    <property type="entry name" value="oligo_HPY"/>
    <property type="match status" value="1"/>
</dbReference>
<evidence type="ECO:0000256" key="10">
    <source>
        <dbReference type="ARBA" id="ARBA00023136"/>
    </source>
</evidence>
<evidence type="ECO:0000256" key="12">
    <source>
        <dbReference type="SAM" id="MobiDB-lite"/>
    </source>
</evidence>
<keyword evidence="10 11" id="KW-0472">Membrane</keyword>
<keyword evidence="16" id="KW-1185">Reference proteome</keyword>
<organism evidence="15 16">
    <name type="scientific">Streptomyces massasporeus</name>
    <dbReference type="NCBI Taxonomy" id="67324"/>
    <lineage>
        <taxon>Bacteria</taxon>
        <taxon>Bacillati</taxon>
        <taxon>Actinomycetota</taxon>
        <taxon>Actinomycetes</taxon>
        <taxon>Kitasatosporales</taxon>
        <taxon>Streptomycetaceae</taxon>
        <taxon>Streptomyces</taxon>
    </lineage>
</organism>